<organism evidence="2 3">
    <name type="scientific">Janthinobacterium agaricidamnosum</name>
    <dbReference type="NCBI Taxonomy" id="55508"/>
    <lineage>
        <taxon>Bacteria</taxon>
        <taxon>Pseudomonadati</taxon>
        <taxon>Pseudomonadota</taxon>
        <taxon>Betaproteobacteria</taxon>
        <taxon>Burkholderiales</taxon>
        <taxon>Oxalobacteraceae</taxon>
        <taxon>Janthinobacterium</taxon>
    </lineage>
</organism>
<protein>
    <submittedName>
        <fullName evidence="2">NAD-dependent epimerase/dehydratase family protein</fullName>
    </submittedName>
</protein>
<dbReference type="Proteomes" id="UP000279594">
    <property type="component" value="Chromosome"/>
</dbReference>
<dbReference type="RefSeq" id="WP_121671182.1">
    <property type="nucleotide sequence ID" value="NZ_CP033019.1"/>
</dbReference>
<dbReference type="Pfam" id="PF13460">
    <property type="entry name" value="NAD_binding_10"/>
    <property type="match status" value="1"/>
</dbReference>
<evidence type="ECO:0000313" key="3">
    <source>
        <dbReference type="Proteomes" id="UP000279594"/>
    </source>
</evidence>
<evidence type="ECO:0000259" key="1">
    <source>
        <dbReference type="Pfam" id="PF13460"/>
    </source>
</evidence>
<sequence length="335" mass="36285">MENTKTVLVLGATGGIGGEMVRQLLTAGWQVRALTRGETPSPRRDNIEWLRGDALSRTDMLAAAKGCAVIVHAVNPPGYRNWGQLVLPMLDNTIAAATAEGATIALPGTVYNFGPDAFPVLAEDAPQRPLTRKGAIRVELEARLERASTHGARVLIVRAGDFFGPRAGNNWFSQGLVKPGQSVRKVLYPGAPGVGHQWSYLPDVARTMVQLLALRATLPAFARFHMAGHWDHDGRQMTGAIARVVEQATGAAPALRRFPWWLVALASPFVATLREMREMRYLWQAPLSMDNARLLAVLGQEPHTPLDEAVRATLEGMGNLHKAAGKKNAPGLPAR</sequence>
<name>A0A3G2EI45_9BURK</name>
<dbReference type="PANTHER" id="PTHR48079:SF6">
    <property type="entry name" value="NAD(P)-BINDING DOMAIN-CONTAINING PROTEIN-RELATED"/>
    <property type="match status" value="1"/>
</dbReference>
<dbReference type="GO" id="GO:0005737">
    <property type="term" value="C:cytoplasm"/>
    <property type="evidence" value="ECO:0007669"/>
    <property type="project" value="TreeGrafter"/>
</dbReference>
<dbReference type="EMBL" id="CP033019">
    <property type="protein sequence ID" value="AYM79733.1"/>
    <property type="molecule type" value="Genomic_DNA"/>
</dbReference>
<dbReference type="InterPro" id="IPR051783">
    <property type="entry name" value="NAD(P)-dependent_oxidoreduct"/>
</dbReference>
<gene>
    <name evidence="2" type="ORF">D9M09_21240</name>
</gene>
<dbReference type="SUPFAM" id="SSF51735">
    <property type="entry name" value="NAD(P)-binding Rossmann-fold domains"/>
    <property type="match status" value="1"/>
</dbReference>
<proteinExistence type="predicted"/>
<dbReference type="InterPro" id="IPR036291">
    <property type="entry name" value="NAD(P)-bd_dom_sf"/>
</dbReference>
<evidence type="ECO:0000313" key="2">
    <source>
        <dbReference type="EMBL" id="AYM79733.1"/>
    </source>
</evidence>
<reference evidence="2 3" key="1">
    <citation type="submission" date="2018-10" db="EMBL/GenBank/DDBJ databases">
        <title>Effects of UV and annual dynamics of microbial communities in freshwater RAS systems.</title>
        <authorList>
            <person name="Bekkelund A.K."/>
            <person name="Hansen B.R."/>
            <person name="Stokken H."/>
            <person name="Eriksen B.F."/>
            <person name="Kashulin N.A."/>
        </authorList>
    </citation>
    <scope>NUCLEOTIDE SEQUENCE [LARGE SCALE GENOMIC DNA]</scope>
    <source>
        <strain evidence="2 3">BHSEK</strain>
    </source>
</reference>
<dbReference type="PANTHER" id="PTHR48079">
    <property type="entry name" value="PROTEIN YEEZ"/>
    <property type="match status" value="1"/>
</dbReference>
<dbReference type="Gene3D" id="3.40.50.720">
    <property type="entry name" value="NAD(P)-binding Rossmann-like Domain"/>
    <property type="match status" value="1"/>
</dbReference>
<dbReference type="InterPro" id="IPR016040">
    <property type="entry name" value="NAD(P)-bd_dom"/>
</dbReference>
<feature type="domain" description="NAD(P)-binding" evidence="1">
    <location>
        <begin position="11"/>
        <end position="103"/>
    </location>
</feature>
<dbReference type="GO" id="GO:0004029">
    <property type="term" value="F:aldehyde dehydrogenase (NAD+) activity"/>
    <property type="evidence" value="ECO:0007669"/>
    <property type="project" value="TreeGrafter"/>
</dbReference>
<accession>A0A3G2EI45</accession>
<keyword evidence="3" id="KW-1185">Reference proteome</keyword>
<dbReference type="AlphaFoldDB" id="A0A3G2EI45"/>